<evidence type="ECO:0000259" key="11">
    <source>
        <dbReference type="PROSITE" id="PS51193"/>
    </source>
</evidence>
<dbReference type="Gene3D" id="3.40.50.300">
    <property type="entry name" value="P-loop containing nucleotide triphosphate hydrolases"/>
    <property type="match status" value="2"/>
</dbReference>
<dbReference type="Proteomes" id="UP000525652">
    <property type="component" value="Unassembled WGS sequence"/>
</dbReference>
<dbReference type="RefSeq" id="WP_185691586.1">
    <property type="nucleotide sequence ID" value="NZ_JACHVA010000040.1"/>
</dbReference>
<reference evidence="12 13" key="1">
    <citation type="submission" date="2020-07" db="EMBL/GenBank/DDBJ databases">
        <authorList>
            <person name="Feng X."/>
        </authorList>
    </citation>
    <scope>NUCLEOTIDE SEQUENCE [LARGE SCALE GENOMIC DNA]</scope>
    <source>
        <strain evidence="12 13">JCM14086</strain>
    </source>
</reference>
<dbReference type="InterPro" id="IPR006555">
    <property type="entry name" value="ATP-dep_Helicase_C"/>
</dbReference>
<keyword evidence="1" id="KW-0479">Metal-binding</keyword>
<sequence length="769" mass="86751">MKIDPETQTVMLGVRELSEFEICQRSSGRGAGRWRLEAGRTWHQTIQGESQEEFDREKSISGRIERGGWSIQIDGRCDLFRLDEAGLPVFGEIKTVTDPLPLPASELRARFPAYFRQLACYSLLAGESYNLAKSFLLFLNIDTEIRQTVALGPEDLESLETHLDSLVEFLQFTAEQTASRVQLEWNSFRAHPRAGQVQASEDLACAEKTHRVVGFQAQTGFGKTRIVLEHALEAIRAGKADRILYLTGKISGQEQACTEARQLFPDSQGLRSFRMRNHREHWAACPLDGCLQDKCAPPAEERSALPVAELIRHPGHAEEAWDGIRELAENFHHCPYSLSRGLLPFSDLWIADYNYLFSPSSRHIFLEQPGFDPARTWLLIDEAHNLPDRTSSALGGRLDTRLLQNAAEDLREFRTDNTLKATLREIAREIENLHPDRMVDSATLFVFTDLFETASDSLANSPLPWRELTGDTVSTLQALESALFLLEREELHPLLWSPSPGRLEWLPLEVGPWIAETLSGFAQSVFFSATLDPFPSFVSNFGLTEEQCQLVRAEADGTHRFRTAIDTRVQTTLRERKRNASRTTETLRDLAESSGGCVAAFFPSFEYAETIQTYLEAIAPHLRSVLQPRDLNANEREEFARTAPLSHDVLFLMLGGSFAEAVDAFGGIVETAMIIGPGLPELSTLNRIRMDAYPNREEGFHEVCRIPGMRRVNQAIGRLVRSLEHRATVLLHDRRFLEPEYHDLLRKDLGEIATIRNEGDWQDWIGGAG</sequence>
<name>A0A7X1AW34_9BACT</name>
<keyword evidence="6" id="KW-0408">Iron</keyword>
<dbReference type="InterPro" id="IPR010614">
    <property type="entry name" value="RAD3-like_helicase_DEAD"/>
</dbReference>
<dbReference type="InterPro" id="IPR006935">
    <property type="entry name" value="Helicase/UvrB_N"/>
</dbReference>
<feature type="domain" description="Helicase ATP-binding" evidence="11">
    <location>
        <begin position="182"/>
        <end position="431"/>
    </location>
</feature>
<keyword evidence="7" id="KW-0411">Iron-sulfur</keyword>
<keyword evidence="13" id="KW-1185">Reference proteome</keyword>
<accession>A0A7X1AW34</accession>
<dbReference type="GO" id="GO:0003677">
    <property type="term" value="F:DNA binding"/>
    <property type="evidence" value="ECO:0007669"/>
    <property type="project" value="UniProtKB-KW"/>
</dbReference>
<comment type="similarity">
    <text evidence="10">Belongs to the helicase family. DinG subfamily.</text>
</comment>
<proteinExistence type="inferred from homology"/>
<dbReference type="GO" id="GO:0003678">
    <property type="term" value="F:DNA helicase activity"/>
    <property type="evidence" value="ECO:0007669"/>
    <property type="project" value="InterPro"/>
</dbReference>
<evidence type="ECO:0000256" key="1">
    <source>
        <dbReference type="ARBA" id="ARBA00022723"/>
    </source>
</evidence>
<keyword evidence="3" id="KW-0378">Hydrolase</keyword>
<evidence type="ECO:0000256" key="3">
    <source>
        <dbReference type="ARBA" id="ARBA00022801"/>
    </source>
</evidence>
<evidence type="ECO:0000256" key="2">
    <source>
        <dbReference type="ARBA" id="ARBA00022741"/>
    </source>
</evidence>
<keyword evidence="5" id="KW-0067">ATP-binding</keyword>
<dbReference type="GO" id="GO:0005524">
    <property type="term" value="F:ATP binding"/>
    <property type="evidence" value="ECO:0007669"/>
    <property type="project" value="UniProtKB-KW"/>
</dbReference>
<keyword evidence="2" id="KW-0547">Nucleotide-binding</keyword>
<keyword evidence="4" id="KW-0347">Helicase</keyword>
<dbReference type="InterPro" id="IPR014013">
    <property type="entry name" value="Helic_SF1/SF2_ATP-bd_DinG/Rad3"/>
</dbReference>
<dbReference type="GO" id="GO:0016818">
    <property type="term" value="F:hydrolase activity, acting on acid anhydrides, in phosphorus-containing anhydrides"/>
    <property type="evidence" value="ECO:0007669"/>
    <property type="project" value="InterPro"/>
</dbReference>
<dbReference type="Gene3D" id="1.10.30.20">
    <property type="entry name" value="Bacterial XPD DNA helicase, FeS cluster domain"/>
    <property type="match status" value="1"/>
</dbReference>
<dbReference type="Pfam" id="PF06733">
    <property type="entry name" value="DEAD_2"/>
    <property type="match status" value="1"/>
</dbReference>
<dbReference type="SUPFAM" id="SSF52540">
    <property type="entry name" value="P-loop containing nucleoside triphosphate hydrolases"/>
    <property type="match status" value="1"/>
</dbReference>
<keyword evidence="9" id="KW-0413">Isomerase</keyword>
<evidence type="ECO:0000256" key="8">
    <source>
        <dbReference type="ARBA" id="ARBA00023125"/>
    </source>
</evidence>
<dbReference type="Gene3D" id="3.90.320.10">
    <property type="match status" value="1"/>
</dbReference>
<keyword evidence="8" id="KW-0238">DNA-binding</keyword>
<dbReference type="GO" id="GO:0046872">
    <property type="term" value="F:metal ion binding"/>
    <property type="evidence" value="ECO:0007669"/>
    <property type="project" value="UniProtKB-KW"/>
</dbReference>
<dbReference type="InterPro" id="IPR011604">
    <property type="entry name" value="PDDEXK-like_dom_sf"/>
</dbReference>
<evidence type="ECO:0000313" key="12">
    <source>
        <dbReference type="EMBL" id="MBC2600849.1"/>
    </source>
</evidence>
<dbReference type="Gene3D" id="1.10.275.40">
    <property type="match status" value="1"/>
</dbReference>
<dbReference type="InterPro" id="IPR045028">
    <property type="entry name" value="DinG/Rad3-like"/>
</dbReference>
<dbReference type="EMBL" id="JACHVA010000040">
    <property type="protein sequence ID" value="MBC2600849.1"/>
    <property type="molecule type" value="Genomic_DNA"/>
</dbReference>
<evidence type="ECO:0000256" key="5">
    <source>
        <dbReference type="ARBA" id="ARBA00022840"/>
    </source>
</evidence>
<evidence type="ECO:0000256" key="9">
    <source>
        <dbReference type="ARBA" id="ARBA00023235"/>
    </source>
</evidence>
<evidence type="ECO:0000256" key="6">
    <source>
        <dbReference type="ARBA" id="ARBA00023004"/>
    </source>
</evidence>
<dbReference type="Pfam" id="PF13307">
    <property type="entry name" value="Helicase_C_2"/>
    <property type="match status" value="1"/>
</dbReference>
<evidence type="ECO:0000256" key="10">
    <source>
        <dbReference type="ARBA" id="ARBA00038058"/>
    </source>
</evidence>
<evidence type="ECO:0000256" key="4">
    <source>
        <dbReference type="ARBA" id="ARBA00022806"/>
    </source>
</evidence>
<dbReference type="PROSITE" id="PS51193">
    <property type="entry name" value="HELICASE_ATP_BIND_2"/>
    <property type="match status" value="1"/>
</dbReference>
<comment type="caution">
    <text evidence="12">The sequence shown here is derived from an EMBL/GenBank/DDBJ whole genome shotgun (WGS) entry which is preliminary data.</text>
</comment>
<evidence type="ECO:0000256" key="7">
    <source>
        <dbReference type="ARBA" id="ARBA00023014"/>
    </source>
</evidence>
<dbReference type="GO" id="GO:0051536">
    <property type="term" value="F:iron-sulfur cluster binding"/>
    <property type="evidence" value="ECO:0007669"/>
    <property type="project" value="UniProtKB-KW"/>
</dbReference>
<dbReference type="SMART" id="SM00491">
    <property type="entry name" value="HELICc2"/>
    <property type="match status" value="1"/>
</dbReference>
<dbReference type="InterPro" id="IPR042493">
    <property type="entry name" value="XPD_DNA_FeS"/>
</dbReference>
<dbReference type="InterPro" id="IPR027417">
    <property type="entry name" value="P-loop_NTPase"/>
</dbReference>
<dbReference type="AlphaFoldDB" id="A0A7X1AW34"/>
<organism evidence="12 13">
    <name type="scientific">Puniceicoccus vermicola</name>
    <dbReference type="NCBI Taxonomy" id="388746"/>
    <lineage>
        <taxon>Bacteria</taxon>
        <taxon>Pseudomonadati</taxon>
        <taxon>Verrucomicrobiota</taxon>
        <taxon>Opitutia</taxon>
        <taxon>Puniceicoccales</taxon>
        <taxon>Puniceicoccaceae</taxon>
        <taxon>Puniceicoccus</taxon>
    </lineage>
</organism>
<dbReference type="Pfam" id="PF04851">
    <property type="entry name" value="ResIII"/>
    <property type="match status" value="1"/>
</dbReference>
<dbReference type="GO" id="GO:0006139">
    <property type="term" value="P:nucleobase-containing compound metabolic process"/>
    <property type="evidence" value="ECO:0007669"/>
    <property type="project" value="InterPro"/>
</dbReference>
<dbReference type="PANTHER" id="PTHR11472">
    <property type="entry name" value="DNA REPAIR DEAD HELICASE RAD3/XP-D SUBFAMILY MEMBER"/>
    <property type="match status" value="1"/>
</dbReference>
<dbReference type="PANTHER" id="PTHR11472:SF34">
    <property type="entry name" value="REGULATOR OF TELOMERE ELONGATION HELICASE 1"/>
    <property type="match status" value="1"/>
</dbReference>
<gene>
    <name evidence="12" type="ORF">H5P30_03550</name>
</gene>
<protein>
    <recommendedName>
        <fullName evidence="11">Helicase ATP-binding domain-containing protein</fullName>
    </recommendedName>
</protein>
<evidence type="ECO:0000313" key="13">
    <source>
        <dbReference type="Proteomes" id="UP000525652"/>
    </source>
</evidence>